<gene>
    <name evidence="9" type="ORF">ACFSJG_04285</name>
</gene>
<dbReference type="Pfam" id="PF00528">
    <property type="entry name" value="BPD_transp_1"/>
    <property type="match status" value="1"/>
</dbReference>
<evidence type="ECO:0000256" key="2">
    <source>
        <dbReference type="ARBA" id="ARBA00022448"/>
    </source>
</evidence>
<evidence type="ECO:0000256" key="6">
    <source>
        <dbReference type="ARBA" id="ARBA00023136"/>
    </source>
</evidence>
<evidence type="ECO:0000256" key="5">
    <source>
        <dbReference type="ARBA" id="ARBA00022989"/>
    </source>
</evidence>
<evidence type="ECO:0000256" key="7">
    <source>
        <dbReference type="RuleBase" id="RU363032"/>
    </source>
</evidence>
<name>A0ABW4NZK9_9NOCA</name>
<dbReference type="PANTHER" id="PTHR43163">
    <property type="entry name" value="DIPEPTIDE TRANSPORT SYSTEM PERMEASE PROTEIN DPPB-RELATED"/>
    <property type="match status" value="1"/>
</dbReference>
<evidence type="ECO:0000313" key="9">
    <source>
        <dbReference type="EMBL" id="MFD1811421.1"/>
    </source>
</evidence>
<keyword evidence="5 7" id="KW-1133">Transmembrane helix</keyword>
<feature type="transmembrane region" description="Helical" evidence="7">
    <location>
        <begin position="292"/>
        <end position="318"/>
    </location>
</feature>
<dbReference type="PANTHER" id="PTHR43163:SF6">
    <property type="entry name" value="DIPEPTIDE TRANSPORT SYSTEM PERMEASE PROTEIN DPPB-RELATED"/>
    <property type="match status" value="1"/>
</dbReference>
<feature type="domain" description="ABC transmembrane type-1" evidence="8">
    <location>
        <begin position="114"/>
        <end position="315"/>
    </location>
</feature>
<dbReference type="Proteomes" id="UP001597286">
    <property type="component" value="Unassembled WGS sequence"/>
</dbReference>
<evidence type="ECO:0000259" key="8">
    <source>
        <dbReference type="PROSITE" id="PS50928"/>
    </source>
</evidence>
<keyword evidence="2 7" id="KW-0813">Transport</keyword>
<dbReference type="EMBL" id="JBHUFB010000007">
    <property type="protein sequence ID" value="MFD1811421.1"/>
    <property type="molecule type" value="Genomic_DNA"/>
</dbReference>
<dbReference type="SUPFAM" id="SSF161098">
    <property type="entry name" value="MetI-like"/>
    <property type="match status" value="1"/>
</dbReference>
<evidence type="ECO:0000313" key="10">
    <source>
        <dbReference type="Proteomes" id="UP001597286"/>
    </source>
</evidence>
<feature type="transmembrane region" description="Helical" evidence="7">
    <location>
        <begin position="188"/>
        <end position="212"/>
    </location>
</feature>
<reference evidence="10" key="1">
    <citation type="journal article" date="2019" name="Int. J. Syst. Evol. Microbiol.">
        <title>The Global Catalogue of Microorganisms (GCM) 10K type strain sequencing project: providing services to taxonomists for standard genome sequencing and annotation.</title>
        <authorList>
            <consortium name="The Broad Institute Genomics Platform"/>
            <consortium name="The Broad Institute Genome Sequencing Center for Infectious Disease"/>
            <person name="Wu L."/>
            <person name="Ma J."/>
        </authorList>
    </citation>
    <scope>NUCLEOTIDE SEQUENCE [LARGE SCALE GENOMIC DNA]</scope>
    <source>
        <strain evidence="10">DT72</strain>
    </source>
</reference>
<sequence length="343" mass="36475">MTRGPVHSTEVRGWLAFLGRRLLQGLFVLWAAFTLVFVVLYLLPSDPIKLMLSGSGAEFASVDDATLERLRIQHGMDKPPLVQYLNALWHAVQGDFGTSIQTGRPVVDLIGDALSQTAALGSLALVLGLVLGTGIALASTLTRSRALQQLLLSLPAAGVSLPSFWVGLLLVQYFAFELGWFPPLGGKGLNGLVLPAVTLAIPTAAFVAQILAKSLATTMHEPYIEVVRAKGASRAHAMLTDAVRNASLPLLTMIGMIVGNILAGSVVVETVFSRMGVGRITYEAVNAQDIPVVLAVVTFAAAVFVVIGIVVDILYPLLDPRIGTQIRHRRTVAVRSTQEGIAS</sequence>
<keyword evidence="3" id="KW-1003">Cell membrane</keyword>
<protein>
    <submittedName>
        <fullName evidence="9">ABC transporter permease</fullName>
    </submittedName>
</protein>
<feature type="transmembrane region" description="Helical" evidence="7">
    <location>
        <begin position="248"/>
        <end position="272"/>
    </location>
</feature>
<dbReference type="CDD" id="cd06261">
    <property type="entry name" value="TM_PBP2"/>
    <property type="match status" value="1"/>
</dbReference>
<feature type="transmembrane region" description="Helical" evidence="7">
    <location>
        <begin position="150"/>
        <end position="176"/>
    </location>
</feature>
<comment type="subcellular location">
    <subcellularLocation>
        <location evidence="1 7">Cell membrane</location>
        <topology evidence="1 7">Multi-pass membrane protein</topology>
    </subcellularLocation>
</comment>
<feature type="transmembrane region" description="Helical" evidence="7">
    <location>
        <begin position="118"/>
        <end position="138"/>
    </location>
</feature>
<dbReference type="InterPro" id="IPR035906">
    <property type="entry name" value="MetI-like_sf"/>
</dbReference>
<comment type="similarity">
    <text evidence="7">Belongs to the binding-protein-dependent transport system permease family.</text>
</comment>
<keyword evidence="4 7" id="KW-0812">Transmembrane</keyword>
<feature type="transmembrane region" description="Helical" evidence="7">
    <location>
        <begin position="22"/>
        <end position="43"/>
    </location>
</feature>
<keyword evidence="6 7" id="KW-0472">Membrane</keyword>
<keyword evidence="10" id="KW-1185">Reference proteome</keyword>
<organism evidence="9 10">
    <name type="scientific">Rhodococcus gannanensis</name>
    <dbReference type="NCBI Taxonomy" id="1960308"/>
    <lineage>
        <taxon>Bacteria</taxon>
        <taxon>Bacillati</taxon>
        <taxon>Actinomycetota</taxon>
        <taxon>Actinomycetes</taxon>
        <taxon>Mycobacteriales</taxon>
        <taxon>Nocardiaceae</taxon>
        <taxon>Rhodococcus</taxon>
    </lineage>
</organism>
<dbReference type="RefSeq" id="WP_378483969.1">
    <property type="nucleotide sequence ID" value="NZ_JBHUFB010000007.1"/>
</dbReference>
<dbReference type="Gene3D" id="1.10.3720.10">
    <property type="entry name" value="MetI-like"/>
    <property type="match status" value="1"/>
</dbReference>
<dbReference type="PROSITE" id="PS50928">
    <property type="entry name" value="ABC_TM1"/>
    <property type="match status" value="1"/>
</dbReference>
<accession>A0ABW4NZK9</accession>
<evidence type="ECO:0000256" key="4">
    <source>
        <dbReference type="ARBA" id="ARBA00022692"/>
    </source>
</evidence>
<evidence type="ECO:0000256" key="1">
    <source>
        <dbReference type="ARBA" id="ARBA00004651"/>
    </source>
</evidence>
<comment type="caution">
    <text evidence="9">The sequence shown here is derived from an EMBL/GenBank/DDBJ whole genome shotgun (WGS) entry which is preliminary data.</text>
</comment>
<evidence type="ECO:0000256" key="3">
    <source>
        <dbReference type="ARBA" id="ARBA00022475"/>
    </source>
</evidence>
<proteinExistence type="inferred from homology"/>
<dbReference type="InterPro" id="IPR000515">
    <property type="entry name" value="MetI-like"/>
</dbReference>